<keyword evidence="3" id="KW-1185">Reference proteome</keyword>
<evidence type="ECO:0000313" key="3">
    <source>
        <dbReference type="Proteomes" id="UP000179807"/>
    </source>
</evidence>
<evidence type="ECO:0000313" key="2">
    <source>
        <dbReference type="EMBL" id="OHT11698.1"/>
    </source>
</evidence>
<organism evidence="2 3">
    <name type="scientific">Tritrichomonas foetus</name>
    <dbReference type="NCBI Taxonomy" id="1144522"/>
    <lineage>
        <taxon>Eukaryota</taxon>
        <taxon>Metamonada</taxon>
        <taxon>Parabasalia</taxon>
        <taxon>Tritrichomonadida</taxon>
        <taxon>Tritrichomonadidae</taxon>
        <taxon>Tritrichomonas</taxon>
    </lineage>
</organism>
<dbReference type="RefSeq" id="XP_068364834.1">
    <property type="nucleotide sequence ID" value="XM_068500368.1"/>
</dbReference>
<accession>A0A1J4KKM9</accession>
<name>A0A1J4KKM9_9EUKA</name>
<dbReference type="Pfam" id="PF03184">
    <property type="entry name" value="DDE_1"/>
    <property type="match status" value="1"/>
</dbReference>
<dbReference type="AlphaFoldDB" id="A0A1J4KKM9"/>
<dbReference type="Proteomes" id="UP000179807">
    <property type="component" value="Unassembled WGS sequence"/>
</dbReference>
<dbReference type="GO" id="GO:0003676">
    <property type="term" value="F:nucleic acid binding"/>
    <property type="evidence" value="ECO:0007669"/>
    <property type="project" value="InterPro"/>
</dbReference>
<dbReference type="InterPro" id="IPR004875">
    <property type="entry name" value="DDE_SF_endonuclease_dom"/>
</dbReference>
<dbReference type="GeneID" id="94835072"/>
<reference evidence="2" key="1">
    <citation type="submission" date="2016-10" db="EMBL/GenBank/DDBJ databases">
        <authorList>
            <person name="Benchimol M."/>
            <person name="Almeida L.G."/>
            <person name="Vasconcelos A.T."/>
            <person name="Perreira-Neves A."/>
            <person name="Rosa I.A."/>
            <person name="Tasca T."/>
            <person name="Bogo M.R."/>
            <person name="de Souza W."/>
        </authorList>
    </citation>
    <scope>NUCLEOTIDE SEQUENCE [LARGE SCALE GENOMIC DNA]</scope>
    <source>
        <strain evidence="2">K</strain>
    </source>
</reference>
<sequence length="378" mass="43562">MLFKANHQENALQFWRLLMNTTESASQCEEAFLSFESAYNVRKGIAWCEENGITYRMMKNYYDKWLINPSFNPDNIGRGVSQRAFSQEEEAKIYDNLLSNYTYQGIPISDKLIAEEFMNAYRLKHPYTTRNHYFQASKGFAWRSKIRNDITSRRSNKIPKNDLDQKDVELFMNAVEAVFETFLPERIVNVDEIPVHVEQQTQFTIARRGDPTPPVKKNCSPKLIITAVCGITANYDKLPITFIVKGKSAVCQRNLGVHHPNQTLATPKEKANADSCKDLISFVSKCIGNEPGCLIWDAYGSHWVEDVWETAEICDLQLIPIPKNGTPYYQPLDFGVFGPLQSSYNSNIKALPRRNMSQLVAKQNSSYHRMWKWYPPQK</sequence>
<dbReference type="EMBL" id="MLAK01000581">
    <property type="protein sequence ID" value="OHT11698.1"/>
    <property type="molecule type" value="Genomic_DNA"/>
</dbReference>
<dbReference type="OrthoDB" id="3265672at2759"/>
<comment type="caution">
    <text evidence="2">The sequence shown here is derived from an EMBL/GenBank/DDBJ whole genome shotgun (WGS) entry which is preliminary data.</text>
</comment>
<evidence type="ECO:0000259" key="1">
    <source>
        <dbReference type="Pfam" id="PF03184"/>
    </source>
</evidence>
<protein>
    <recommendedName>
        <fullName evidence="1">DDE-1 domain-containing protein</fullName>
    </recommendedName>
</protein>
<feature type="domain" description="DDE-1" evidence="1">
    <location>
        <begin position="226"/>
        <end position="349"/>
    </location>
</feature>
<proteinExistence type="predicted"/>
<gene>
    <name evidence="2" type="ORF">TRFO_18756</name>
</gene>
<dbReference type="VEuPathDB" id="TrichDB:TRFO_18756"/>